<dbReference type="Pfam" id="PF00668">
    <property type="entry name" value="Condensation"/>
    <property type="match status" value="1"/>
</dbReference>
<dbReference type="Gene3D" id="3.30.559.30">
    <property type="entry name" value="Nonribosomal peptide synthetase, condensation domain"/>
    <property type="match status" value="1"/>
</dbReference>
<dbReference type="PANTHER" id="PTHR45527">
    <property type="entry name" value="NONRIBOSOMAL PEPTIDE SYNTHETASE"/>
    <property type="match status" value="1"/>
</dbReference>
<protein>
    <recommendedName>
        <fullName evidence="1">Condensation domain-containing protein</fullName>
    </recommendedName>
</protein>
<keyword evidence="3" id="KW-1185">Reference proteome</keyword>
<dbReference type="InterPro" id="IPR023213">
    <property type="entry name" value="CAT-like_dom_sf"/>
</dbReference>
<gene>
    <name evidence="2" type="ORF">HK105_207208</name>
</gene>
<accession>A0ABR4N1F9</accession>
<feature type="domain" description="Condensation" evidence="1">
    <location>
        <begin position="279"/>
        <end position="423"/>
    </location>
</feature>
<name>A0ABR4N1F9_9FUNG</name>
<sequence length="432" mass="43773">MSYTCSLLRSLNGDLGLAPPQHAVAVASPSTEAELGASDVTDTAFWLSRLTASAALSLGGPRSPPGLVPAPTLRTVPLPAAAGLSTPAVAAAAAATLAKSKRSSDVVVGIDVAGTDSAACTIVPVRIALDDSTAASDAVSAAAESVRAATEQSPVDLAQVRAWCGLSPSDPVCDVALCVGKASNASLAADLASTAAAIALAVDTSADGGSVMSIHDGRMLDDDQVASVALNAADLMSGKSIKEITETAIKRDTPTMTWPKITLSNETLAELAAVGGFVDAYPATPLQAGMVVATMQDARAYVNQVPLRATRTVSLESLRAALRAVVQHHAILRTSFVSTVAGGIVQVVRASADAAECVAVAAPLAQHLAADMARGFSLADASWIRAVLVCDPAGSAQHVVVTIHHALYDGWSLPMIMRDLAAIECVEASSGK</sequence>
<proteinExistence type="predicted"/>
<dbReference type="EMBL" id="JADGIZ020000048">
    <property type="protein sequence ID" value="KAL2913330.1"/>
    <property type="molecule type" value="Genomic_DNA"/>
</dbReference>
<dbReference type="SUPFAM" id="SSF52777">
    <property type="entry name" value="CoA-dependent acyltransferases"/>
    <property type="match status" value="2"/>
</dbReference>
<dbReference type="InterPro" id="IPR001242">
    <property type="entry name" value="Condensation_dom"/>
</dbReference>
<evidence type="ECO:0000313" key="2">
    <source>
        <dbReference type="EMBL" id="KAL2913330.1"/>
    </source>
</evidence>
<comment type="caution">
    <text evidence="2">The sequence shown here is derived from an EMBL/GenBank/DDBJ whole genome shotgun (WGS) entry which is preliminary data.</text>
</comment>
<organism evidence="2 3">
    <name type="scientific">Polyrhizophydium stewartii</name>
    <dbReference type="NCBI Taxonomy" id="2732419"/>
    <lineage>
        <taxon>Eukaryota</taxon>
        <taxon>Fungi</taxon>
        <taxon>Fungi incertae sedis</taxon>
        <taxon>Chytridiomycota</taxon>
        <taxon>Chytridiomycota incertae sedis</taxon>
        <taxon>Chytridiomycetes</taxon>
        <taxon>Rhizophydiales</taxon>
        <taxon>Rhizophydiales incertae sedis</taxon>
        <taxon>Polyrhizophydium</taxon>
    </lineage>
</organism>
<reference evidence="2 3" key="1">
    <citation type="submission" date="2023-09" db="EMBL/GenBank/DDBJ databases">
        <title>Pangenome analysis of Batrachochytrium dendrobatidis and related Chytrids.</title>
        <authorList>
            <person name="Yacoub M.N."/>
            <person name="Stajich J.E."/>
            <person name="James T.Y."/>
        </authorList>
    </citation>
    <scope>NUCLEOTIDE SEQUENCE [LARGE SCALE GENOMIC DNA]</scope>
    <source>
        <strain evidence="2 3">JEL0888</strain>
    </source>
</reference>
<dbReference type="Proteomes" id="UP001527925">
    <property type="component" value="Unassembled WGS sequence"/>
</dbReference>
<evidence type="ECO:0000259" key="1">
    <source>
        <dbReference type="Pfam" id="PF00668"/>
    </source>
</evidence>
<dbReference type="PANTHER" id="PTHR45527:SF1">
    <property type="entry name" value="FATTY ACID SYNTHASE"/>
    <property type="match status" value="1"/>
</dbReference>
<evidence type="ECO:0000313" key="3">
    <source>
        <dbReference type="Proteomes" id="UP001527925"/>
    </source>
</evidence>
<dbReference type="Gene3D" id="3.30.559.10">
    <property type="entry name" value="Chloramphenicol acetyltransferase-like domain"/>
    <property type="match status" value="1"/>
</dbReference>